<gene>
    <name evidence="1" type="ORF">P5673_031249</name>
</gene>
<reference evidence="1" key="2">
    <citation type="journal article" date="2023" name="Science">
        <title>Genomic signatures of disease resistance in endangered staghorn corals.</title>
        <authorList>
            <person name="Vollmer S.V."/>
            <person name="Selwyn J.D."/>
            <person name="Despard B.A."/>
            <person name="Roesel C.L."/>
        </authorList>
    </citation>
    <scope>NUCLEOTIDE SEQUENCE</scope>
    <source>
        <strain evidence="1">K2</strain>
    </source>
</reference>
<dbReference type="Proteomes" id="UP001249851">
    <property type="component" value="Unassembled WGS sequence"/>
</dbReference>
<comment type="caution">
    <text evidence="1">The sequence shown here is derived from an EMBL/GenBank/DDBJ whole genome shotgun (WGS) entry which is preliminary data.</text>
</comment>
<organism evidence="1 2">
    <name type="scientific">Acropora cervicornis</name>
    <name type="common">Staghorn coral</name>
    <dbReference type="NCBI Taxonomy" id="6130"/>
    <lineage>
        <taxon>Eukaryota</taxon>
        <taxon>Metazoa</taxon>
        <taxon>Cnidaria</taxon>
        <taxon>Anthozoa</taxon>
        <taxon>Hexacorallia</taxon>
        <taxon>Scleractinia</taxon>
        <taxon>Astrocoeniina</taxon>
        <taxon>Acroporidae</taxon>
        <taxon>Acropora</taxon>
    </lineage>
</organism>
<dbReference type="AlphaFoldDB" id="A0AAD9PTG1"/>
<protein>
    <submittedName>
        <fullName evidence="1">Uncharacterized protein</fullName>
    </submittedName>
</protein>
<keyword evidence="2" id="KW-1185">Reference proteome</keyword>
<reference evidence="1" key="1">
    <citation type="journal article" date="2023" name="G3 (Bethesda)">
        <title>Whole genome assembly and annotation of the endangered Caribbean coral Acropora cervicornis.</title>
        <authorList>
            <person name="Selwyn J.D."/>
            <person name="Vollmer S.V."/>
        </authorList>
    </citation>
    <scope>NUCLEOTIDE SEQUENCE</scope>
    <source>
        <strain evidence="1">K2</strain>
    </source>
</reference>
<name>A0AAD9PTG1_ACRCE</name>
<proteinExistence type="predicted"/>
<accession>A0AAD9PTG1</accession>
<sequence>MAWARDADFCGESDKEPRKCESQTLLHIKASFCRHGAFKTPRYKWPNVQKAEKNSLRADDRHDSFIGVVAVIAKLSSVSTRDTEGVINPVF</sequence>
<dbReference type="EMBL" id="JARQWQ010000144">
    <property type="protein sequence ID" value="KAK2548578.1"/>
    <property type="molecule type" value="Genomic_DNA"/>
</dbReference>
<evidence type="ECO:0000313" key="2">
    <source>
        <dbReference type="Proteomes" id="UP001249851"/>
    </source>
</evidence>
<evidence type="ECO:0000313" key="1">
    <source>
        <dbReference type="EMBL" id="KAK2548578.1"/>
    </source>
</evidence>